<dbReference type="GO" id="GO:0043565">
    <property type="term" value="F:sequence-specific DNA binding"/>
    <property type="evidence" value="ECO:0007669"/>
    <property type="project" value="InterPro"/>
</dbReference>
<dbReference type="AlphaFoldDB" id="A0A316AE98"/>
<organism evidence="5 6">
    <name type="scientific">Dyadobacter jejuensis</name>
    <dbReference type="NCBI Taxonomy" id="1082580"/>
    <lineage>
        <taxon>Bacteria</taxon>
        <taxon>Pseudomonadati</taxon>
        <taxon>Bacteroidota</taxon>
        <taxon>Cytophagia</taxon>
        <taxon>Cytophagales</taxon>
        <taxon>Spirosomataceae</taxon>
        <taxon>Dyadobacter</taxon>
    </lineage>
</organism>
<dbReference type="OrthoDB" id="9793451at2"/>
<dbReference type="InterPro" id="IPR018060">
    <property type="entry name" value="HTH_AraC"/>
</dbReference>
<dbReference type="Pfam" id="PF12833">
    <property type="entry name" value="HTH_18"/>
    <property type="match status" value="1"/>
</dbReference>
<dbReference type="InterPro" id="IPR009057">
    <property type="entry name" value="Homeodomain-like_sf"/>
</dbReference>
<dbReference type="PRINTS" id="PR00032">
    <property type="entry name" value="HTHARAC"/>
</dbReference>
<dbReference type="InterPro" id="IPR020449">
    <property type="entry name" value="Tscrpt_reg_AraC-type_HTH"/>
</dbReference>
<dbReference type="Gene3D" id="1.10.10.60">
    <property type="entry name" value="Homeodomain-like"/>
    <property type="match status" value="1"/>
</dbReference>
<dbReference type="InterPro" id="IPR018062">
    <property type="entry name" value="HTH_AraC-typ_CS"/>
</dbReference>
<evidence type="ECO:0000313" key="5">
    <source>
        <dbReference type="EMBL" id="PWJ55932.1"/>
    </source>
</evidence>
<sequence>MSVHHSESKDPFLRVEALTAQSLKDLKVIGPSGLTLIWFTHDHNQLVIGGTPVTFDKNQIVFLTEFDAIEVVALHGARLVQFNRPFYCIIDHDSEVGCKGILFFGASRRPVIQLPEAELEVFEHLYSLFLHELKTEDTLQLEMLRMLLKRLLILCTRIYKAQSSYLNLENGQVDLIREYNFLVETHFKTHHTVAEYASMLHKSPKTLSNYFAKFSSKTPLQFIQDRKMMEARILLENSVWSIKEIAYELGFEDLQTFGRFFKKQSGIAPSDYRDKS</sequence>
<dbReference type="InterPro" id="IPR023795">
    <property type="entry name" value="Serpin_CS"/>
</dbReference>
<keyword evidence="3" id="KW-0804">Transcription</keyword>
<protein>
    <submittedName>
        <fullName evidence="5">AraC-like DNA-binding protein</fullName>
    </submittedName>
</protein>
<reference evidence="5 6" key="1">
    <citation type="submission" date="2018-03" db="EMBL/GenBank/DDBJ databases">
        <title>Genomic Encyclopedia of Archaeal and Bacterial Type Strains, Phase II (KMG-II): from individual species to whole genera.</title>
        <authorList>
            <person name="Goeker M."/>
        </authorList>
    </citation>
    <scope>NUCLEOTIDE SEQUENCE [LARGE SCALE GENOMIC DNA]</scope>
    <source>
        <strain evidence="5 6">DSM 100346</strain>
    </source>
</reference>
<dbReference type="PROSITE" id="PS00284">
    <property type="entry name" value="SERPIN"/>
    <property type="match status" value="1"/>
</dbReference>
<dbReference type="SMART" id="SM00342">
    <property type="entry name" value="HTH_ARAC"/>
    <property type="match status" value="1"/>
</dbReference>
<dbReference type="PANTHER" id="PTHR43280">
    <property type="entry name" value="ARAC-FAMILY TRANSCRIPTIONAL REGULATOR"/>
    <property type="match status" value="1"/>
</dbReference>
<dbReference type="PANTHER" id="PTHR43280:SF32">
    <property type="entry name" value="TRANSCRIPTIONAL REGULATORY PROTEIN"/>
    <property type="match status" value="1"/>
</dbReference>
<dbReference type="SUPFAM" id="SSF46689">
    <property type="entry name" value="Homeodomain-like"/>
    <property type="match status" value="1"/>
</dbReference>
<feature type="domain" description="HTH araC/xylS-type" evidence="4">
    <location>
        <begin position="177"/>
        <end position="275"/>
    </location>
</feature>
<name>A0A316AE98_9BACT</name>
<gene>
    <name evidence="5" type="ORF">CLV98_11226</name>
</gene>
<evidence type="ECO:0000256" key="2">
    <source>
        <dbReference type="ARBA" id="ARBA00023125"/>
    </source>
</evidence>
<proteinExistence type="predicted"/>
<evidence type="ECO:0000256" key="1">
    <source>
        <dbReference type="ARBA" id="ARBA00023015"/>
    </source>
</evidence>
<keyword evidence="1" id="KW-0805">Transcription regulation</keyword>
<dbReference type="EMBL" id="QGDT01000012">
    <property type="protein sequence ID" value="PWJ55932.1"/>
    <property type="molecule type" value="Genomic_DNA"/>
</dbReference>
<accession>A0A316AE98</accession>
<evidence type="ECO:0000256" key="3">
    <source>
        <dbReference type="ARBA" id="ARBA00023163"/>
    </source>
</evidence>
<dbReference type="PROSITE" id="PS00041">
    <property type="entry name" value="HTH_ARAC_FAMILY_1"/>
    <property type="match status" value="1"/>
</dbReference>
<comment type="caution">
    <text evidence="5">The sequence shown here is derived from an EMBL/GenBank/DDBJ whole genome shotgun (WGS) entry which is preliminary data.</text>
</comment>
<dbReference type="Proteomes" id="UP000245880">
    <property type="component" value="Unassembled WGS sequence"/>
</dbReference>
<evidence type="ECO:0000313" key="6">
    <source>
        <dbReference type="Proteomes" id="UP000245880"/>
    </source>
</evidence>
<keyword evidence="2 5" id="KW-0238">DNA-binding</keyword>
<dbReference type="PROSITE" id="PS01124">
    <property type="entry name" value="HTH_ARAC_FAMILY_2"/>
    <property type="match status" value="1"/>
</dbReference>
<keyword evidence="6" id="KW-1185">Reference proteome</keyword>
<evidence type="ECO:0000259" key="4">
    <source>
        <dbReference type="PROSITE" id="PS01124"/>
    </source>
</evidence>
<dbReference type="GO" id="GO:0003700">
    <property type="term" value="F:DNA-binding transcription factor activity"/>
    <property type="evidence" value="ECO:0007669"/>
    <property type="project" value="InterPro"/>
</dbReference>
<dbReference type="RefSeq" id="WP_109676915.1">
    <property type="nucleotide sequence ID" value="NZ_QGDT01000012.1"/>
</dbReference>